<dbReference type="SUPFAM" id="SSF46955">
    <property type="entry name" value="Putative DNA-binding domain"/>
    <property type="match status" value="1"/>
</dbReference>
<evidence type="ECO:0000259" key="6">
    <source>
        <dbReference type="PROSITE" id="PS50937"/>
    </source>
</evidence>
<keyword evidence="5" id="KW-0175">Coiled coil</keyword>
<proteinExistence type="predicted"/>
<dbReference type="EMBL" id="BAABDO010000047">
    <property type="protein sequence ID" value="GAA4143500.1"/>
    <property type="molecule type" value="Genomic_DNA"/>
</dbReference>
<keyword evidence="4" id="KW-0804">Transcription</keyword>
<keyword evidence="3" id="KW-0238">DNA-binding</keyword>
<evidence type="ECO:0000256" key="4">
    <source>
        <dbReference type="ARBA" id="ARBA00023163"/>
    </source>
</evidence>
<dbReference type="PANTHER" id="PTHR30204">
    <property type="entry name" value="REDOX-CYCLING DRUG-SENSING TRANSCRIPTIONAL ACTIVATOR SOXR"/>
    <property type="match status" value="1"/>
</dbReference>
<feature type="coiled-coil region" evidence="5">
    <location>
        <begin position="78"/>
        <end position="105"/>
    </location>
</feature>
<evidence type="ECO:0000256" key="3">
    <source>
        <dbReference type="ARBA" id="ARBA00023125"/>
    </source>
</evidence>
<evidence type="ECO:0000256" key="2">
    <source>
        <dbReference type="ARBA" id="ARBA00023015"/>
    </source>
</evidence>
<dbReference type="Gene3D" id="1.10.1660.10">
    <property type="match status" value="1"/>
</dbReference>
<feature type="domain" description="HTH merR-type" evidence="6">
    <location>
        <begin position="13"/>
        <end position="81"/>
    </location>
</feature>
<gene>
    <name evidence="7" type="ORF">GCM10022416_33480</name>
</gene>
<keyword evidence="1" id="KW-0678">Repressor</keyword>
<accession>A0ABP7YY90</accession>
<dbReference type="SMART" id="SM00422">
    <property type="entry name" value="HTH_MERR"/>
    <property type="match status" value="1"/>
</dbReference>
<dbReference type="RefSeq" id="WP_345022318.1">
    <property type="nucleotide sequence ID" value="NZ_BAABDO010000047.1"/>
</dbReference>
<evidence type="ECO:0000256" key="1">
    <source>
        <dbReference type="ARBA" id="ARBA00022491"/>
    </source>
</evidence>
<dbReference type="PROSITE" id="PS50937">
    <property type="entry name" value="HTH_MERR_2"/>
    <property type="match status" value="1"/>
</dbReference>
<protein>
    <recommendedName>
        <fullName evidence="6">HTH merR-type domain-containing protein</fullName>
    </recommendedName>
</protein>
<comment type="caution">
    <text evidence="7">The sequence shown here is derived from an EMBL/GenBank/DDBJ whole genome shotgun (WGS) entry which is preliminary data.</text>
</comment>
<name>A0ABP7YY90_9ACTN</name>
<sequence length="116" mass="13757">MATLPIDDDHAPLYSVGQVAAMLDLRQAFLRRLDEYQVVRPRRTEGGQRRYSRVEITRVQYVVELVEEGLTLPAIRRILELEARVQELERRHEADQRRIRALEARLRDRDAAPRRR</sequence>
<dbReference type="Pfam" id="PF13411">
    <property type="entry name" value="MerR_1"/>
    <property type="match status" value="1"/>
</dbReference>
<dbReference type="InterPro" id="IPR000551">
    <property type="entry name" value="MerR-type_HTH_dom"/>
</dbReference>
<evidence type="ECO:0000313" key="7">
    <source>
        <dbReference type="EMBL" id="GAA4143500.1"/>
    </source>
</evidence>
<keyword evidence="2" id="KW-0805">Transcription regulation</keyword>
<organism evidence="7 8">
    <name type="scientific">Actinomadura keratinilytica</name>
    <dbReference type="NCBI Taxonomy" id="547461"/>
    <lineage>
        <taxon>Bacteria</taxon>
        <taxon>Bacillati</taxon>
        <taxon>Actinomycetota</taxon>
        <taxon>Actinomycetes</taxon>
        <taxon>Streptosporangiales</taxon>
        <taxon>Thermomonosporaceae</taxon>
        <taxon>Actinomadura</taxon>
    </lineage>
</organism>
<dbReference type="InterPro" id="IPR009061">
    <property type="entry name" value="DNA-bd_dom_put_sf"/>
</dbReference>
<keyword evidence="8" id="KW-1185">Reference proteome</keyword>
<evidence type="ECO:0000313" key="8">
    <source>
        <dbReference type="Proteomes" id="UP001500266"/>
    </source>
</evidence>
<dbReference type="InterPro" id="IPR047057">
    <property type="entry name" value="MerR_fam"/>
</dbReference>
<dbReference type="PANTHER" id="PTHR30204:SF69">
    <property type="entry name" value="MERR-FAMILY TRANSCRIPTIONAL REGULATOR"/>
    <property type="match status" value="1"/>
</dbReference>
<evidence type="ECO:0000256" key="5">
    <source>
        <dbReference type="SAM" id="Coils"/>
    </source>
</evidence>
<reference evidence="8" key="1">
    <citation type="journal article" date="2019" name="Int. J. Syst. Evol. Microbiol.">
        <title>The Global Catalogue of Microorganisms (GCM) 10K type strain sequencing project: providing services to taxonomists for standard genome sequencing and annotation.</title>
        <authorList>
            <consortium name="The Broad Institute Genomics Platform"/>
            <consortium name="The Broad Institute Genome Sequencing Center for Infectious Disease"/>
            <person name="Wu L."/>
            <person name="Ma J."/>
        </authorList>
    </citation>
    <scope>NUCLEOTIDE SEQUENCE [LARGE SCALE GENOMIC DNA]</scope>
    <source>
        <strain evidence="8">JCM 17316</strain>
    </source>
</reference>
<dbReference type="Proteomes" id="UP001500266">
    <property type="component" value="Unassembled WGS sequence"/>
</dbReference>